<dbReference type="AlphaFoldDB" id="A0AAJ0ARB8"/>
<evidence type="ECO:0000256" key="1">
    <source>
        <dbReference type="SAM" id="Phobius"/>
    </source>
</evidence>
<gene>
    <name evidence="2" type="ORF">BDP55DRAFT_655654</name>
</gene>
<keyword evidence="1" id="KW-0812">Transmembrane</keyword>
<reference evidence="2" key="1">
    <citation type="submission" date="2021-06" db="EMBL/GenBank/DDBJ databases">
        <title>Comparative genomics, transcriptomics and evolutionary studies reveal genomic signatures of adaptation to plant cell wall in hemibiotrophic fungi.</title>
        <authorList>
            <consortium name="DOE Joint Genome Institute"/>
            <person name="Baroncelli R."/>
            <person name="Diaz J.F."/>
            <person name="Benocci T."/>
            <person name="Peng M."/>
            <person name="Battaglia E."/>
            <person name="Haridas S."/>
            <person name="Andreopoulos W."/>
            <person name="Labutti K."/>
            <person name="Pangilinan J."/>
            <person name="Floch G.L."/>
            <person name="Makela M.R."/>
            <person name="Henrissat B."/>
            <person name="Grigoriev I.V."/>
            <person name="Crouch J.A."/>
            <person name="De Vries R.P."/>
            <person name="Sukno S.A."/>
            <person name="Thon M.R."/>
        </authorList>
    </citation>
    <scope>NUCLEOTIDE SEQUENCE</scope>
    <source>
        <strain evidence="2">CBS 193.32</strain>
    </source>
</reference>
<dbReference type="Proteomes" id="UP001224890">
    <property type="component" value="Unassembled WGS sequence"/>
</dbReference>
<dbReference type="GeneID" id="85458863"/>
<protein>
    <submittedName>
        <fullName evidence="2">Uncharacterized protein</fullName>
    </submittedName>
</protein>
<feature type="transmembrane region" description="Helical" evidence="1">
    <location>
        <begin position="50"/>
        <end position="72"/>
    </location>
</feature>
<accession>A0AAJ0ARB8</accession>
<dbReference type="EMBL" id="JAHMHR010000010">
    <property type="protein sequence ID" value="KAK1688949.1"/>
    <property type="molecule type" value="Genomic_DNA"/>
</dbReference>
<keyword evidence="1" id="KW-1133">Transmembrane helix</keyword>
<feature type="transmembrane region" description="Helical" evidence="1">
    <location>
        <begin position="20"/>
        <end position="38"/>
    </location>
</feature>
<evidence type="ECO:0000313" key="2">
    <source>
        <dbReference type="EMBL" id="KAK1688949.1"/>
    </source>
</evidence>
<name>A0AAJ0ARB8_9PEZI</name>
<dbReference type="RefSeq" id="XP_060432644.1">
    <property type="nucleotide sequence ID" value="XM_060574337.1"/>
</dbReference>
<organism evidence="2 3">
    <name type="scientific">Colletotrichum godetiae</name>
    <dbReference type="NCBI Taxonomy" id="1209918"/>
    <lineage>
        <taxon>Eukaryota</taxon>
        <taxon>Fungi</taxon>
        <taxon>Dikarya</taxon>
        <taxon>Ascomycota</taxon>
        <taxon>Pezizomycotina</taxon>
        <taxon>Sordariomycetes</taxon>
        <taxon>Hypocreomycetidae</taxon>
        <taxon>Glomerellales</taxon>
        <taxon>Glomerellaceae</taxon>
        <taxon>Colletotrichum</taxon>
        <taxon>Colletotrichum acutatum species complex</taxon>
    </lineage>
</organism>
<keyword evidence="3" id="KW-1185">Reference proteome</keyword>
<keyword evidence="1" id="KW-0472">Membrane</keyword>
<comment type="caution">
    <text evidence="2">The sequence shown here is derived from an EMBL/GenBank/DDBJ whole genome shotgun (WGS) entry which is preliminary data.</text>
</comment>
<evidence type="ECO:0000313" key="3">
    <source>
        <dbReference type="Proteomes" id="UP001224890"/>
    </source>
</evidence>
<proteinExistence type="predicted"/>
<sequence length="87" mass="9897">MQISSNVGDGMTDSFCVEGIVGLFVISLVFFSMLAMSTCIEDPLITISDAFYFPILFLGVWWACGIGSRWMMENRRAYIRARRQLWG</sequence>